<evidence type="ECO:0000313" key="2">
    <source>
        <dbReference type="EMBL" id="PWI28040.1"/>
    </source>
</evidence>
<sequence length="93" mass="10574">MSENVQENKEPQSTDTPGLTPINSQEELDRIIGNRLAREREKFSDYETSQKILLSTAASVPRLTCTSWTILKGTAHACFETVFKRAPYGYFRC</sequence>
<feature type="compositionally biased region" description="Polar residues" evidence="1">
    <location>
        <begin position="13"/>
        <end position="25"/>
    </location>
</feature>
<proteinExistence type="predicted"/>
<feature type="compositionally biased region" description="Basic and acidic residues" evidence="1">
    <location>
        <begin position="1"/>
        <end position="12"/>
    </location>
</feature>
<comment type="caution">
    <text evidence="2">The sequence shown here is derived from an EMBL/GenBank/DDBJ whole genome shotgun (WGS) entry which is preliminary data.</text>
</comment>
<dbReference type="EMBL" id="QFWG01000004">
    <property type="protein sequence ID" value="PWI28040.1"/>
    <property type="molecule type" value="Genomic_DNA"/>
</dbReference>
<gene>
    <name evidence="2" type="ORF">CAY35_04830</name>
</gene>
<keyword evidence="3" id="KW-1185">Reference proteome</keyword>
<reference evidence="2 3" key="1">
    <citation type="submission" date="2018-05" db="EMBL/GenBank/DDBJ databases">
        <title>Draft Genome Sequence of Arthrobacter cumminsii IME1328, Isolated from a Patient Who Suffered from Foot Ulcers in China.</title>
        <authorList>
            <person name="Li M."/>
            <person name="Jiang Z."/>
            <person name="Sun Q."/>
            <person name="Tong Y."/>
        </authorList>
    </citation>
    <scope>NUCLEOTIDE SEQUENCE [LARGE SCALE GENOMIC DNA]</scope>
    <source>
        <strain evidence="2 3">IME1328</strain>
    </source>
</reference>
<evidence type="ECO:0000256" key="1">
    <source>
        <dbReference type="SAM" id="MobiDB-lite"/>
    </source>
</evidence>
<evidence type="ECO:0000313" key="3">
    <source>
        <dbReference type="Proteomes" id="UP000245514"/>
    </source>
</evidence>
<dbReference type="Proteomes" id="UP000245514">
    <property type="component" value="Unassembled WGS sequence"/>
</dbReference>
<organism evidence="2 3">
    <name type="scientific">Pseudoglutamicibacter cumminsii</name>
    <dbReference type="NCBI Taxonomy" id="156979"/>
    <lineage>
        <taxon>Bacteria</taxon>
        <taxon>Bacillati</taxon>
        <taxon>Actinomycetota</taxon>
        <taxon>Actinomycetes</taxon>
        <taxon>Micrococcales</taxon>
        <taxon>Micrococcaceae</taxon>
        <taxon>Pseudoglutamicibacter</taxon>
    </lineage>
</organism>
<feature type="region of interest" description="Disordered" evidence="1">
    <location>
        <begin position="1"/>
        <end position="25"/>
    </location>
</feature>
<name>A0ABX5L919_9MICC</name>
<protein>
    <submittedName>
        <fullName evidence="2">Uncharacterized protein</fullName>
    </submittedName>
</protein>
<accession>A0ABX5L919</accession>